<feature type="region of interest" description="Disordered" evidence="1">
    <location>
        <begin position="1242"/>
        <end position="1270"/>
    </location>
</feature>
<evidence type="ECO:0000313" key="2">
    <source>
        <dbReference type="EMBL" id="KAL3653507.1"/>
    </source>
</evidence>
<protein>
    <recommendedName>
        <fullName evidence="4">Protein SHORTAGE IN CHIASMATA 1</fullName>
    </recommendedName>
</protein>
<gene>
    <name evidence="2" type="ORF">CASFOL_003188</name>
</gene>
<name>A0ABD3EGF6_9LAMI</name>
<dbReference type="PANTHER" id="PTHR35764">
    <property type="entry name" value="PROTEIN SHORTAGE IN CHIASMATA 1"/>
    <property type="match status" value="1"/>
</dbReference>
<reference evidence="3" key="1">
    <citation type="journal article" date="2024" name="IScience">
        <title>Strigolactones Initiate the Formation of Haustorium-like Structures in Castilleja.</title>
        <authorList>
            <person name="Buerger M."/>
            <person name="Peterson D."/>
            <person name="Chory J."/>
        </authorList>
    </citation>
    <scope>NUCLEOTIDE SEQUENCE [LARGE SCALE GENOMIC DNA]</scope>
</reference>
<keyword evidence="3" id="KW-1185">Reference proteome</keyword>
<organism evidence="2 3">
    <name type="scientific">Castilleja foliolosa</name>
    <dbReference type="NCBI Taxonomy" id="1961234"/>
    <lineage>
        <taxon>Eukaryota</taxon>
        <taxon>Viridiplantae</taxon>
        <taxon>Streptophyta</taxon>
        <taxon>Embryophyta</taxon>
        <taxon>Tracheophyta</taxon>
        <taxon>Spermatophyta</taxon>
        <taxon>Magnoliopsida</taxon>
        <taxon>eudicotyledons</taxon>
        <taxon>Gunneridae</taxon>
        <taxon>Pentapetalae</taxon>
        <taxon>asterids</taxon>
        <taxon>lamiids</taxon>
        <taxon>Lamiales</taxon>
        <taxon>Orobanchaceae</taxon>
        <taxon>Pedicularideae</taxon>
        <taxon>Castillejinae</taxon>
        <taxon>Castilleja</taxon>
    </lineage>
</organism>
<accession>A0ABD3EGF6</accession>
<evidence type="ECO:0008006" key="4">
    <source>
        <dbReference type="Google" id="ProtNLM"/>
    </source>
</evidence>
<dbReference type="EMBL" id="JAVIJP010000005">
    <property type="protein sequence ID" value="KAL3653507.1"/>
    <property type="molecule type" value="Genomic_DNA"/>
</dbReference>
<evidence type="ECO:0000313" key="3">
    <source>
        <dbReference type="Proteomes" id="UP001632038"/>
    </source>
</evidence>
<dbReference type="InterPro" id="IPR038824">
    <property type="entry name" value="SHOC1-like"/>
</dbReference>
<sequence length="1370" mass="153454">MRTRFLVTDYSTTAAGRGGAGVSAEILDFEPLPLPHFSPSIDIQISANFSQSLDEIPVFDVSSEIEKLPIDDALSIFMCDVLPHFIDSADFEEPRIESRKEISDVLPTAKEEKDGTTFNNKGEDRLKFVQFEIPEMDVTLLPSKSSTDHSHIECFLIFPEIADAEVTKDSLHSELTLHNPSEVLHSVYSVDDVSVEYSVDQKSDLLADADYAQGELHSHNIKFPLFEVDVESLGILGRIHKMGELLSFENTEMQQVAYPDEVISNNKELLGSMDFDLIKYLLQNCDVSHCLEETNFPSQLDFISMIDLSCCQEYSTLHGKLDGDLIWSVDPVQFDEFLFVDFDAYNFCEIFSDSAKEIEAETCESLFGEAMNFRSFSQLVVCHELTLMDDYFKSLPVPIFSDYENTCSSHALVEKLLAQLDWQSSSASDGLYLDWQFLGEADCGSWKYSSCLKMVCEIDTYNIDAAMNSSESEKQIFDFLLTECDSDKPNAERDKEISCSDVSMLHPSGKAGLSTLRNHEEGKKINEDILLRSGVENVPKFGESMSSDLEFFLNPRNCMKEREHTPADKPVDNDTVCQVLESTDDSAAANTTTEDQQQWNVKMHQKRDLDSASAQKECETKLEELLNTVHVKEIYDNEPVESVNKDDGSNMMPVKSMSVGLESKENLSCKPLCPKTIIIVNTRNFNEEMVISRRSTYQRILNMEQEGSQVIERDIGLPVDVIVSAEVCLTWYDCKNIGRKASAPDEAFSCLPLCVESIAASILTSLSFAFSFCILIFEGDSNFLCSIMESSDELYAAAASLGIDIQLFFSYSYEMTEEIIISCINVAAESNRGLYPRMSDSESLAESFLTAIPSINPLSAHTILSSDVILGKFLELSNGDRLSVLKKYKVPDESVALLSVLSRYGELEDPKSGLTNCSSSVSIPESENVEFKTASQRKKPKYTHSIYDAGEPPNDLFHMKSLKSHPDYQLNLPNLSASCNSWLSESTEIYNKSEQINLSFDDKLFGHCPDIDVDMMKESVNNSSLHDFPVTKGFQISDEGDKPWMPQFDIDCSPRWRSGTTSNKSFSTRSTKVTGTLQENFTGEVVDVDDTPASMEKFLAGNFSSFTPLVIDVENNYASRSSRMTKRPFSATDLPPLTNPTGNDSSPRAWVSRDKTQISRKEIKPDFVTNNRNSISSKKQNGLLSENMVEKAPQNPQKLSFQGKDIRSFGGTPLSNALHSTQPQGSPWTIEFLNRIREKSRLRKQSVPVDLSSPLSFGSSGNTPKYTKRKSPSILEFYKYQGGSTPQKKVEQKISSQPLNSSKNKNVSAPRSPSWTPVDKRARRALSFSKNGNGGQSKLVWRDNNYQIAQRRLYSSDIGVESVDHQCRNR</sequence>
<evidence type="ECO:0000256" key="1">
    <source>
        <dbReference type="SAM" id="MobiDB-lite"/>
    </source>
</evidence>
<feature type="compositionally biased region" description="Polar residues" evidence="1">
    <location>
        <begin position="1253"/>
        <end position="1265"/>
    </location>
</feature>
<proteinExistence type="predicted"/>
<dbReference type="Proteomes" id="UP001632038">
    <property type="component" value="Unassembled WGS sequence"/>
</dbReference>
<feature type="region of interest" description="Disordered" evidence="1">
    <location>
        <begin position="1124"/>
        <end position="1155"/>
    </location>
</feature>
<feature type="compositionally biased region" description="Polar residues" evidence="1">
    <location>
        <begin position="1293"/>
        <end position="1315"/>
    </location>
</feature>
<dbReference type="PANTHER" id="PTHR35764:SF1">
    <property type="entry name" value="PROTEIN SHORTAGE IN CHIASMATA 1"/>
    <property type="match status" value="1"/>
</dbReference>
<feature type="region of interest" description="Disordered" evidence="1">
    <location>
        <begin position="1293"/>
        <end position="1319"/>
    </location>
</feature>
<comment type="caution">
    <text evidence="2">The sequence shown here is derived from an EMBL/GenBank/DDBJ whole genome shotgun (WGS) entry which is preliminary data.</text>
</comment>